<dbReference type="EMBL" id="UINC01000966">
    <property type="protein sequence ID" value="SUZ65694.1"/>
    <property type="molecule type" value="Genomic_DNA"/>
</dbReference>
<dbReference type="SUPFAM" id="SSF51197">
    <property type="entry name" value="Clavaminate synthase-like"/>
    <property type="match status" value="1"/>
</dbReference>
<protein>
    <recommendedName>
        <fullName evidence="3">Phytanoyl-CoA dioxygenase</fullName>
    </recommendedName>
</protein>
<proteinExistence type="predicted"/>
<sequence length="286" mass="32053">MSEAEQEAGEMPQRLFDTRQPFDLTDEMQARVEELGLEKVVEQAKNDGFGYIYEPTSIEFNNRLRETILRITKSDSSMGGGGANMLLHKDPIFEEVVLNPKILAMAEIMCGQGAMLSQLAASVKPKGGPSLPLHADQNWTPAPFPVHNQLVTFCWATDEYTKAGGSTKIVPGSFKHRRHPTEQEMEDEPGAIGMECPAGTIAFWDGSTWHGSWGRSLDGERVVLHITFSRLAMRPVESYDFLDEDWLENKPYEMRVMLGREDFLNTSEGGFAHGVKLPRTMNWAKS</sequence>
<dbReference type="InterPro" id="IPR008775">
    <property type="entry name" value="Phytyl_CoA_dOase-like"/>
</dbReference>
<reference evidence="2" key="1">
    <citation type="submission" date="2018-05" db="EMBL/GenBank/DDBJ databases">
        <authorList>
            <person name="Lanie J.A."/>
            <person name="Ng W.-L."/>
            <person name="Kazmierczak K.M."/>
            <person name="Andrzejewski T.M."/>
            <person name="Davidsen T.M."/>
            <person name="Wayne K.J."/>
            <person name="Tettelin H."/>
            <person name="Glass J.I."/>
            <person name="Rusch D."/>
            <person name="Podicherti R."/>
            <person name="Tsui H.-C.T."/>
            <person name="Winkler M.E."/>
        </authorList>
    </citation>
    <scope>NUCLEOTIDE SEQUENCE</scope>
</reference>
<gene>
    <name evidence="2" type="ORF">METZ01_LOCUS18548</name>
</gene>
<feature type="region of interest" description="Disordered" evidence="1">
    <location>
        <begin position="171"/>
        <end position="190"/>
    </location>
</feature>
<accession>A0A381PGC5</accession>
<name>A0A381PGC5_9ZZZZ</name>
<evidence type="ECO:0008006" key="3">
    <source>
        <dbReference type="Google" id="ProtNLM"/>
    </source>
</evidence>
<dbReference type="Gene3D" id="2.60.120.620">
    <property type="entry name" value="q2cbj1_9rhob like domain"/>
    <property type="match status" value="1"/>
</dbReference>
<evidence type="ECO:0000313" key="2">
    <source>
        <dbReference type="EMBL" id="SUZ65694.1"/>
    </source>
</evidence>
<dbReference type="AlphaFoldDB" id="A0A381PGC5"/>
<evidence type="ECO:0000256" key="1">
    <source>
        <dbReference type="SAM" id="MobiDB-lite"/>
    </source>
</evidence>
<dbReference type="Pfam" id="PF05721">
    <property type="entry name" value="PhyH"/>
    <property type="match status" value="1"/>
</dbReference>
<organism evidence="2">
    <name type="scientific">marine metagenome</name>
    <dbReference type="NCBI Taxonomy" id="408172"/>
    <lineage>
        <taxon>unclassified sequences</taxon>
        <taxon>metagenomes</taxon>
        <taxon>ecological metagenomes</taxon>
    </lineage>
</organism>